<accession>A0A086PBE9</accession>
<comment type="caution">
    <text evidence="3">The sequence shown here is derived from an EMBL/GenBank/DDBJ whole genome shotgun (WGS) entry which is preliminary data.</text>
</comment>
<evidence type="ECO:0000256" key="1">
    <source>
        <dbReference type="SAM" id="Coils"/>
    </source>
</evidence>
<sequence length="178" mass="20010">MIELSTLRRFWWAIPMAALTIGLMVVLLVLEARTDDRDRWRTQAGDEKRAHEQTVANYRAASAEAQRQAAANVERVKAEQTKITERTVNDYQARLADVDARYERVRRQIAAQAYSSSTDLAPVSVTSAATCRAYGGTDCDTLLARLKAAERQAEQLIGLQDWVRQQAAVQMDRVTDPN</sequence>
<name>A0A086PBE9_SPHHM</name>
<evidence type="ECO:0000313" key="4">
    <source>
        <dbReference type="Proteomes" id="UP000024284"/>
    </source>
</evidence>
<evidence type="ECO:0000313" key="3">
    <source>
        <dbReference type="EMBL" id="KFG90717.1"/>
    </source>
</evidence>
<dbReference type="OrthoDB" id="7586071at2"/>
<dbReference type="AlphaFoldDB" id="A0A086PBE9"/>
<dbReference type="RefSeq" id="WP_062793070.1">
    <property type="nucleotide sequence ID" value="NZ_BCZD01000024.1"/>
</dbReference>
<feature type="transmembrane region" description="Helical" evidence="2">
    <location>
        <begin position="12"/>
        <end position="30"/>
    </location>
</feature>
<organism evidence="3 4">
    <name type="scientific">Sphingobium herbicidovorans (strain ATCC 700291 / DSM 11019 / CCUG 56400 / KCTC 2939 / LMG 18315 / NBRC 16415 / MH)</name>
    <name type="common">Sphingomonas herbicidovorans</name>
    <dbReference type="NCBI Taxonomy" id="1219045"/>
    <lineage>
        <taxon>Bacteria</taxon>
        <taxon>Pseudomonadati</taxon>
        <taxon>Pseudomonadota</taxon>
        <taxon>Alphaproteobacteria</taxon>
        <taxon>Sphingomonadales</taxon>
        <taxon>Sphingomonadaceae</taxon>
        <taxon>Sphingobium</taxon>
    </lineage>
</organism>
<keyword evidence="2" id="KW-0812">Transmembrane</keyword>
<keyword evidence="2" id="KW-0472">Membrane</keyword>
<dbReference type="STRING" id="76947.GCA_002080435_02548"/>
<dbReference type="PATRIC" id="fig|1219045.3.peg.1459"/>
<reference evidence="3" key="1">
    <citation type="submission" date="2014-08" db="EMBL/GenBank/DDBJ databases">
        <title>Draft genome sequences of Sphingobium herbicidovorans.</title>
        <authorList>
            <person name="Gan H.M."/>
            <person name="Gan H.Y."/>
            <person name="Savka M.A."/>
        </authorList>
    </citation>
    <scope>NUCLEOTIDE SEQUENCE [LARGE SCALE GENOMIC DNA]</scope>
    <source>
        <strain evidence="3">NBRC 16415</strain>
    </source>
</reference>
<dbReference type="Proteomes" id="UP000024284">
    <property type="component" value="Unassembled WGS sequence"/>
</dbReference>
<protein>
    <recommendedName>
        <fullName evidence="5">Endopeptidase</fullName>
    </recommendedName>
</protein>
<evidence type="ECO:0000256" key="2">
    <source>
        <dbReference type="SAM" id="Phobius"/>
    </source>
</evidence>
<dbReference type="eggNOG" id="ENOG502ZZ8C">
    <property type="taxonomic scope" value="Bacteria"/>
</dbReference>
<proteinExistence type="predicted"/>
<dbReference type="EMBL" id="JFZA02000011">
    <property type="protein sequence ID" value="KFG90717.1"/>
    <property type="molecule type" value="Genomic_DNA"/>
</dbReference>
<evidence type="ECO:0008006" key="5">
    <source>
        <dbReference type="Google" id="ProtNLM"/>
    </source>
</evidence>
<keyword evidence="2" id="KW-1133">Transmembrane helix</keyword>
<gene>
    <name evidence="3" type="ORF">BV98_001429</name>
</gene>
<keyword evidence="4" id="KW-1185">Reference proteome</keyword>
<feature type="coiled-coil region" evidence="1">
    <location>
        <begin position="48"/>
        <end position="108"/>
    </location>
</feature>
<keyword evidence="1" id="KW-0175">Coiled coil</keyword>